<sequence length="113" mass="13115">MLGTFYDVSLLLFIQLIGVDKLLFYGEDDDSWGQLLTWRRTRIDIEIQEDNHSCGVRMLLSIKEFAEGYEGLRIPDIEVARRLLLTQDILSPYNLELHRVKVMVNGTTQSQNI</sequence>
<evidence type="ECO:0000313" key="3">
    <source>
        <dbReference type="RefSeq" id="XP_056692926.1"/>
    </source>
</evidence>
<keyword evidence="2" id="KW-1185">Reference proteome</keyword>
<reference evidence="2" key="1">
    <citation type="journal article" date="2021" name="Nat. Commun.">
        <title>Genomic analyses provide insights into spinach domestication and the genetic basis of agronomic traits.</title>
        <authorList>
            <person name="Cai X."/>
            <person name="Sun X."/>
            <person name="Xu C."/>
            <person name="Sun H."/>
            <person name="Wang X."/>
            <person name="Ge C."/>
            <person name="Zhang Z."/>
            <person name="Wang Q."/>
            <person name="Fei Z."/>
            <person name="Jiao C."/>
            <person name="Wang Q."/>
        </authorList>
    </citation>
    <scope>NUCLEOTIDE SEQUENCE [LARGE SCALE GENOMIC DNA]</scope>
    <source>
        <strain evidence="2">cv. Varoflay</strain>
    </source>
</reference>
<accession>A0ABM3RBF2</accession>
<proteinExistence type="predicted"/>
<feature type="chain" id="PRO_5046685868" description="Ubiquitin-like protease family profile domain-containing protein" evidence="1">
    <location>
        <begin position="22"/>
        <end position="113"/>
    </location>
</feature>
<reference evidence="3" key="2">
    <citation type="submission" date="2025-08" db="UniProtKB">
        <authorList>
            <consortium name="RefSeq"/>
        </authorList>
    </citation>
    <scope>IDENTIFICATION</scope>
    <source>
        <tissue evidence="3">Leaf</tissue>
    </source>
</reference>
<name>A0ABM3RBF2_SPIOL</name>
<protein>
    <recommendedName>
        <fullName evidence="4">Ubiquitin-like protease family profile domain-containing protein</fullName>
    </recommendedName>
</protein>
<dbReference type="GeneID" id="130467911"/>
<keyword evidence="1" id="KW-0732">Signal</keyword>
<dbReference type="RefSeq" id="XP_056692926.1">
    <property type="nucleotide sequence ID" value="XM_056836948.1"/>
</dbReference>
<feature type="signal peptide" evidence="1">
    <location>
        <begin position="1"/>
        <end position="21"/>
    </location>
</feature>
<evidence type="ECO:0000313" key="2">
    <source>
        <dbReference type="Proteomes" id="UP000813463"/>
    </source>
</evidence>
<evidence type="ECO:0008006" key="4">
    <source>
        <dbReference type="Google" id="ProtNLM"/>
    </source>
</evidence>
<organism evidence="2 3">
    <name type="scientific">Spinacia oleracea</name>
    <name type="common">Spinach</name>
    <dbReference type="NCBI Taxonomy" id="3562"/>
    <lineage>
        <taxon>Eukaryota</taxon>
        <taxon>Viridiplantae</taxon>
        <taxon>Streptophyta</taxon>
        <taxon>Embryophyta</taxon>
        <taxon>Tracheophyta</taxon>
        <taxon>Spermatophyta</taxon>
        <taxon>Magnoliopsida</taxon>
        <taxon>eudicotyledons</taxon>
        <taxon>Gunneridae</taxon>
        <taxon>Pentapetalae</taxon>
        <taxon>Caryophyllales</taxon>
        <taxon>Chenopodiaceae</taxon>
        <taxon>Chenopodioideae</taxon>
        <taxon>Anserineae</taxon>
        <taxon>Spinacia</taxon>
    </lineage>
</organism>
<gene>
    <name evidence="3" type="primary">LOC130467911</name>
</gene>
<evidence type="ECO:0000256" key="1">
    <source>
        <dbReference type="SAM" id="SignalP"/>
    </source>
</evidence>
<dbReference type="Proteomes" id="UP000813463">
    <property type="component" value="Chromosome 2"/>
</dbReference>